<dbReference type="FunFam" id="3.20.20.60:FF:000003">
    <property type="entry name" value="3-methyl-2-oxobutanoate hydroxymethyltransferase"/>
    <property type="match status" value="1"/>
</dbReference>
<dbReference type="PIRSF" id="PIRSF000388">
    <property type="entry name" value="Pantoate_hydroxy_MeTrfase"/>
    <property type="match status" value="1"/>
</dbReference>
<accession>A0A3B0VX66</accession>
<dbReference type="InterPro" id="IPR015813">
    <property type="entry name" value="Pyrv/PenolPyrv_kinase-like_dom"/>
</dbReference>
<keyword evidence="4 5" id="KW-0808">Transferase</keyword>
<dbReference type="NCBIfam" id="NF001452">
    <property type="entry name" value="PRK00311.1"/>
    <property type="match status" value="1"/>
</dbReference>
<dbReference type="GO" id="GO:0015940">
    <property type="term" value="P:pantothenate biosynthetic process"/>
    <property type="evidence" value="ECO:0007669"/>
    <property type="project" value="InterPro"/>
</dbReference>
<dbReference type="HAMAP" id="MF_00156">
    <property type="entry name" value="PanB"/>
    <property type="match status" value="1"/>
</dbReference>
<protein>
    <recommendedName>
        <fullName evidence="3">3-methyl-2-oxobutanoate hydroxymethyltransferase</fullName>
        <ecNumber evidence="3">2.1.2.11</ecNumber>
    </recommendedName>
</protein>
<evidence type="ECO:0000256" key="1">
    <source>
        <dbReference type="ARBA" id="ARBA00005033"/>
    </source>
</evidence>
<dbReference type="Pfam" id="PF02548">
    <property type="entry name" value="Pantoate_transf"/>
    <property type="match status" value="1"/>
</dbReference>
<dbReference type="GO" id="GO:0032259">
    <property type="term" value="P:methylation"/>
    <property type="evidence" value="ECO:0007669"/>
    <property type="project" value="UniProtKB-KW"/>
</dbReference>
<proteinExistence type="inferred from homology"/>
<comment type="pathway">
    <text evidence="1">Cofactor biosynthesis; (R)-pantothenate biosynthesis; (R)-pantoate from 3-methyl-2-oxobutanoate: step 1/2.</text>
</comment>
<dbReference type="Gene3D" id="3.20.20.60">
    <property type="entry name" value="Phosphoenolpyruvate-binding domains"/>
    <property type="match status" value="1"/>
</dbReference>
<evidence type="ECO:0000256" key="3">
    <source>
        <dbReference type="ARBA" id="ARBA00012618"/>
    </source>
</evidence>
<dbReference type="PANTHER" id="PTHR20881:SF0">
    <property type="entry name" value="3-METHYL-2-OXOBUTANOATE HYDROXYMETHYLTRANSFERASE"/>
    <property type="match status" value="1"/>
</dbReference>
<organism evidence="5">
    <name type="scientific">hydrothermal vent metagenome</name>
    <dbReference type="NCBI Taxonomy" id="652676"/>
    <lineage>
        <taxon>unclassified sequences</taxon>
        <taxon>metagenomes</taxon>
        <taxon>ecological metagenomes</taxon>
    </lineage>
</organism>
<comment type="similarity">
    <text evidence="2">Belongs to the PanB family.</text>
</comment>
<name>A0A3B0VX66_9ZZZZ</name>
<dbReference type="InterPro" id="IPR040442">
    <property type="entry name" value="Pyrv_kinase-like_dom_sf"/>
</dbReference>
<dbReference type="CDD" id="cd06557">
    <property type="entry name" value="KPHMT-like"/>
    <property type="match status" value="1"/>
</dbReference>
<evidence type="ECO:0000256" key="2">
    <source>
        <dbReference type="ARBA" id="ARBA00008676"/>
    </source>
</evidence>
<evidence type="ECO:0000256" key="4">
    <source>
        <dbReference type="ARBA" id="ARBA00022679"/>
    </source>
</evidence>
<dbReference type="AlphaFoldDB" id="A0A3B0VX66"/>
<dbReference type="GO" id="GO:0003864">
    <property type="term" value="F:3-methyl-2-oxobutanoate hydroxymethyltransferase activity"/>
    <property type="evidence" value="ECO:0007669"/>
    <property type="project" value="UniProtKB-EC"/>
</dbReference>
<dbReference type="SUPFAM" id="SSF51621">
    <property type="entry name" value="Phosphoenolpyruvate/pyruvate domain"/>
    <property type="match status" value="1"/>
</dbReference>
<gene>
    <name evidence="5" type="ORF">MNBD_DELTA03-332</name>
</gene>
<reference evidence="5" key="1">
    <citation type="submission" date="2018-06" db="EMBL/GenBank/DDBJ databases">
        <authorList>
            <person name="Zhirakovskaya E."/>
        </authorList>
    </citation>
    <scope>NUCLEOTIDE SEQUENCE</scope>
</reference>
<dbReference type="GO" id="GO:0005737">
    <property type="term" value="C:cytoplasm"/>
    <property type="evidence" value="ECO:0007669"/>
    <property type="project" value="TreeGrafter"/>
</dbReference>
<dbReference type="EMBL" id="UOEX01000148">
    <property type="protein sequence ID" value="VAW35974.1"/>
    <property type="molecule type" value="Genomic_DNA"/>
</dbReference>
<dbReference type="InterPro" id="IPR003700">
    <property type="entry name" value="Pantoate_hydroxy_MeTrfase"/>
</dbReference>
<dbReference type="GO" id="GO:0000287">
    <property type="term" value="F:magnesium ion binding"/>
    <property type="evidence" value="ECO:0007669"/>
    <property type="project" value="TreeGrafter"/>
</dbReference>
<dbReference type="PANTHER" id="PTHR20881">
    <property type="entry name" value="3-METHYL-2-OXOBUTANOATE HYDROXYMETHYLTRANSFERASE"/>
    <property type="match status" value="1"/>
</dbReference>
<dbReference type="GO" id="GO:0008168">
    <property type="term" value="F:methyltransferase activity"/>
    <property type="evidence" value="ECO:0007669"/>
    <property type="project" value="UniProtKB-KW"/>
</dbReference>
<dbReference type="NCBIfam" id="TIGR00222">
    <property type="entry name" value="panB"/>
    <property type="match status" value="1"/>
</dbReference>
<dbReference type="EC" id="2.1.2.11" evidence="3"/>
<sequence length="277" mass="29347">MAGKLTVVDVGAMKSRGEKITMLTAYDASFAGLIESAGIDMLLVGDSLGMVVLGYDSTVPVTMDEMIHHAKAVRRGASRTLIVGDMPFMSYQVSRPEAVRNAGRFMKDAGCDAVKLEGGLEVCDTVSAIVKAGVPVMGHIGLTPQTAGQLGGYKVQGRDLKSARNLLGMARGLQDAGIFALVLECIPASLAELISQELTIPTIGIGAGAGCDGQVLVTHDLLGMFEKFVPSFVKSYVNLAPRIKDAVLAYKHEVREGSYPDDSHSFKMSLPIEDILS</sequence>
<keyword evidence="5" id="KW-0489">Methyltransferase</keyword>
<evidence type="ECO:0000313" key="5">
    <source>
        <dbReference type="EMBL" id="VAW35974.1"/>
    </source>
</evidence>